<dbReference type="OrthoDB" id="1100432at2759"/>
<evidence type="ECO:0000313" key="4">
    <source>
        <dbReference type="Proteomes" id="UP000652761"/>
    </source>
</evidence>
<name>A0A843X0X6_COLES</name>
<feature type="compositionally biased region" description="Acidic residues" evidence="1">
    <location>
        <begin position="147"/>
        <end position="161"/>
    </location>
</feature>
<dbReference type="Proteomes" id="UP000652761">
    <property type="component" value="Unassembled WGS sequence"/>
</dbReference>
<comment type="caution">
    <text evidence="3">The sequence shown here is derived from an EMBL/GenBank/DDBJ whole genome shotgun (WGS) entry which is preliminary data.</text>
</comment>
<dbReference type="PANTHER" id="PTHR34544">
    <property type="entry name" value="OSJNBA0006B20.18 PROTEIN"/>
    <property type="match status" value="1"/>
</dbReference>
<dbReference type="EMBL" id="NMUH01004622">
    <property type="protein sequence ID" value="MQM10254.1"/>
    <property type="molecule type" value="Genomic_DNA"/>
</dbReference>
<dbReference type="PANTHER" id="PTHR34544:SF3">
    <property type="entry name" value="OS07G0155200 PROTEIN"/>
    <property type="match status" value="1"/>
</dbReference>
<dbReference type="AlphaFoldDB" id="A0A843X0X6"/>
<keyword evidence="4" id="KW-1185">Reference proteome</keyword>
<feature type="region of interest" description="Disordered" evidence="1">
    <location>
        <begin position="94"/>
        <end position="166"/>
    </location>
</feature>
<dbReference type="InterPro" id="IPR057234">
    <property type="entry name" value="DUF7912"/>
</dbReference>
<gene>
    <name evidence="3" type="ORF">Taro_043145</name>
</gene>
<proteinExistence type="predicted"/>
<evidence type="ECO:0000259" key="2">
    <source>
        <dbReference type="Pfam" id="PF25498"/>
    </source>
</evidence>
<sequence length="365" mass="41184">MRRWCWWRRCSVVQREGRAADRCHLGTEELGALRSLVPRPGRTRPASSLGWVADLGSRPPSRSVAAAAVRAWGTSLHSWSMRKRPAHSAVPCIRSLSTKSAPSRRHVASPVSEDEGKGEGDEPEVEAHRGTRGGRGAEPDMNGSWVEEWEEEEEAEPEIGDGGDGGGIVLGDIGWGERALSIAHEVLRLHFDEDIKLFAFKVSPRGYVYVRLDNFSNQYGCPTMEEIEKFSSLYNKRLEESGESGEIPKDLALEASLYIHLQVSSPGAERLLKVPEDLERFKDMTMVVHYLEEDPESRQRELKEGFFLLEAVDSEAGECVWKLVDVRENRDPLSKGRPLSRKRKDWRLRVPLDMLKRVTLYVPLS</sequence>
<organism evidence="3 4">
    <name type="scientific">Colocasia esculenta</name>
    <name type="common">Wild taro</name>
    <name type="synonym">Arum esculentum</name>
    <dbReference type="NCBI Taxonomy" id="4460"/>
    <lineage>
        <taxon>Eukaryota</taxon>
        <taxon>Viridiplantae</taxon>
        <taxon>Streptophyta</taxon>
        <taxon>Embryophyta</taxon>
        <taxon>Tracheophyta</taxon>
        <taxon>Spermatophyta</taxon>
        <taxon>Magnoliopsida</taxon>
        <taxon>Liliopsida</taxon>
        <taxon>Araceae</taxon>
        <taxon>Aroideae</taxon>
        <taxon>Colocasieae</taxon>
        <taxon>Colocasia</taxon>
    </lineage>
</organism>
<dbReference type="Pfam" id="PF25498">
    <property type="entry name" value="DUF7912"/>
    <property type="match status" value="1"/>
</dbReference>
<feature type="domain" description="DUF7912" evidence="2">
    <location>
        <begin position="271"/>
        <end position="361"/>
    </location>
</feature>
<accession>A0A843X0X6</accession>
<evidence type="ECO:0000256" key="1">
    <source>
        <dbReference type="SAM" id="MobiDB-lite"/>
    </source>
</evidence>
<evidence type="ECO:0000313" key="3">
    <source>
        <dbReference type="EMBL" id="MQM10254.1"/>
    </source>
</evidence>
<feature type="compositionally biased region" description="Basic and acidic residues" evidence="1">
    <location>
        <begin position="114"/>
        <end position="129"/>
    </location>
</feature>
<reference evidence="3" key="1">
    <citation type="submission" date="2017-07" db="EMBL/GenBank/DDBJ databases">
        <title>Taro Niue Genome Assembly and Annotation.</title>
        <authorList>
            <person name="Atibalentja N."/>
            <person name="Keating K."/>
            <person name="Fields C.J."/>
        </authorList>
    </citation>
    <scope>NUCLEOTIDE SEQUENCE</scope>
    <source>
        <strain evidence="3">Niue_2</strain>
        <tissue evidence="3">Leaf</tissue>
    </source>
</reference>
<protein>
    <recommendedName>
        <fullName evidence="2">DUF7912 domain-containing protein</fullName>
    </recommendedName>
</protein>